<dbReference type="SMART" id="SM00382">
    <property type="entry name" value="AAA"/>
    <property type="match status" value="1"/>
</dbReference>
<reference evidence="10 11" key="1">
    <citation type="submission" date="2023-05" db="EMBL/GenBank/DDBJ databases">
        <title>Lithophilousrod everest ZFBP1038 complete genpme.</title>
        <authorList>
            <person name="Tian M."/>
        </authorList>
    </citation>
    <scope>NUCLEOTIDE SEQUENCE [LARGE SCALE GENOMIC DNA]</scope>
    <source>
        <strain evidence="10 11">ZFBP1038</strain>
    </source>
</reference>
<evidence type="ECO:0000256" key="6">
    <source>
        <dbReference type="ARBA" id="ARBA00023136"/>
    </source>
</evidence>
<keyword evidence="2 7" id="KW-0812">Transmembrane</keyword>
<evidence type="ECO:0000259" key="8">
    <source>
        <dbReference type="PROSITE" id="PS50893"/>
    </source>
</evidence>
<dbReference type="CDD" id="cd18543">
    <property type="entry name" value="ABC_6TM_Rv0194_D1_like"/>
    <property type="match status" value="1"/>
</dbReference>
<dbReference type="PROSITE" id="PS50929">
    <property type="entry name" value="ABC_TM1F"/>
    <property type="match status" value="1"/>
</dbReference>
<keyword evidence="11" id="KW-1185">Reference proteome</keyword>
<dbReference type="PANTHER" id="PTHR43394:SF1">
    <property type="entry name" value="ATP-BINDING CASSETTE SUB-FAMILY B MEMBER 10, MITOCHONDRIAL"/>
    <property type="match status" value="1"/>
</dbReference>
<dbReference type="InterPro" id="IPR003593">
    <property type="entry name" value="AAA+_ATPase"/>
</dbReference>
<accession>A0ABY8QXD0</accession>
<evidence type="ECO:0000256" key="3">
    <source>
        <dbReference type="ARBA" id="ARBA00022741"/>
    </source>
</evidence>
<feature type="domain" description="ABC transmembrane type-1" evidence="9">
    <location>
        <begin position="40"/>
        <end position="322"/>
    </location>
</feature>
<dbReference type="Pfam" id="PF00664">
    <property type="entry name" value="ABC_membrane"/>
    <property type="match status" value="1"/>
</dbReference>
<dbReference type="PROSITE" id="PS50893">
    <property type="entry name" value="ABC_TRANSPORTER_2"/>
    <property type="match status" value="1"/>
</dbReference>
<evidence type="ECO:0000256" key="2">
    <source>
        <dbReference type="ARBA" id="ARBA00022692"/>
    </source>
</evidence>
<dbReference type="InterPro" id="IPR017871">
    <property type="entry name" value="ABC_transporter-like_CS"/>
</dbReference>
<dbReference type="EMBL" id="CP090958">
    <property type="protein sequence ID" value="WGW12830.1"/>
    <property type="molecule type" value="Genomic_DNA"/>
</dbReference>
<evidence type="ECO:0000256" key="7">
    <source>
        <dbReference type="SAM" id="Phobius"/>
    </source>
</evidence>
<evidence type="ECO:0000256" key="5">
    <source>
        <dbReference type="ARBA" id="ARBA00022989"/>
    </source>
</evidence>
<dbReference type="PROSITE" id="PS00211">
    <property type="entry name" value="ABC_TRANSPORTER_1"/>
    <property type="match status" value="1"/>
</dbReference>
<dbReference type="RefSeq" id="WP_349639636.1">
    <property type="nucleotide sequence ID" value="NZ_CP090958.1"/>
</dbReference>
<dbReference type="InterPro" id="IPR011527">
    <property type="entry name" value="ABC1_TM_dom"/>
</dbReference>
<feature type="transmembrane region" description="Helical" evidence="7">
    <location>
        <begin position="261"/>
        <end position="287"/>
    </location>
</feature>
<evidence type="ECO:0000313" key="10">
    <source>
        <dbReference type="EMBL" id="WGW12830.1"/>
    </source>
</evidence>
<dbReference type="Gene3D" id="3.40.50.300">
    <property type="entry name" value="P-loop containing nucleotide triphosphate hydrolases"/>
    <property type="match status" value="1"/>
</dbReference>
<dbReference type="Proteomes" id="UP001209083">
    <property type="component" value="Chromosome"/>
</dbReference>
<feature type="transmembrane region" description="Helical" evidence="7">
    <location>
        <begin position="179"/>
        <end position="197"/>
    </location>
</feature>
<dbReference type="Gene3D" id="1.20.1560.10">
    <property type="entry name" value="ABC transporter type 1, transmembrane domain"/>
    <property type="match status" value="1"/>
</dbReference>
<name>A0ABY8QXD0_9MICO</name>
<dbReference type="InterPro" id="IPR039421">
    <property type="entry name" value="Type_1_exporter"/>
</dbReference>
<dbReference type="PANTHER" id="PTHR43394">
    <property type="entry name" value="ATP-DEPENDENT PERMEASE MDL1, MITOCHONDRIAL"/>
    <property type="match status" value="1"/>
</dbReference>
<keyword evidence="4 10" id="KW-0067">ATP-binding</keyword>
<comment type="subcellular location">
    <subcellularLocation>
        <location evidence="1">Cell membrane</location>
        <topology evidence="1">Multi-pass membrane protein</topology>
    </subcellularLocation>
</comment>
<feature type="transmembrane region" description="Helical" evidence="7">
    <location>
        <begin position="37"/>
        <end position="64"/>
    </location>
</feature>
<organism evidence="10 11">
    <name type="scientific">Saxibacter everestensis</name>
    <dbReference type="NCBI Taxonomy" id="2909229"/>
    <lineage>
        <taxon>Bacteria</taxon>
        <taxon>Bacillati</taxon>
        <taxon>Actinomycetota</taxon>
        <taxon>Actinomycetes</taxon>
        <taxon>Micrococcales</taxon>
        <taxon>Brevibacteriaceae</taxon>
        <taxon>Saxibacter</taxon>
    </lineage>
</organism>
<dbReference type="SUPFAM" id="SSF90123">
    <property type="entry name" value="ABC transporter transmembrane region"/>
    <property type="match status" value="1"/>
</dbReference>
<sequence>MSVVEAPVAADRRTPARTGPSVKALLRFWPDVRPFKWHFIGSITFSVLATLTGLVIPLVTQHIIDGPIAHGDFGGIWLPAALVLLLGLIDAAGVWARRIIIARPSSELEVNLRAKLFRKLQAISVGEHDGWDSGQLLSRAIQDMSTIRRFTAFAMPFMIINSVTVVAGLTVLTVLHWEFGLVVFLASIPLFLICVQFENKYKVVSRRAQDQTGDVATTVEESVQGIRVLKAFGRSAHLGMTFIRQSRQVRTSELLKVRYDAVLWSSVIGIPAIAIGLILGIGTWSIARGDLTPGTLVAAITMATFLRWPVESFGFLLAEANNAATAADRYWEIIDTPVSITDRPGAQPLEEPIRGRLSFNRMSFAFPDADRDQLHDVTLSIEPGETVALVGATGSGKTALTNLVPRLYDVTAGAICIDGTDIRDIPVEQLRSLVTVAFEEPVLFSASVRENVALGQPDATLAEIREALDIAQASGFVDELPWGLDTRIGEQGLSLSGGQRQRLALARAVLGKPRIMVLDDPLSALDVNTEEKVQAELRRVLPDSTTLLVAHRPSTASLADRVALLDEGTIVATGTHEHLLETSARYRYVMGSIDV</sequence>
<protein>
    <submittedName>
        <fullName evidence="10">ABC transporter ATP-binding protein</fullName>
    </submittedName>
</protein>
<evidence type="ECO:0000256" key="1">
    <source>
        <dbReference type="ARBA" id="ARBA00004651"/>
    </source>
</evidence>
<feature type="domain" description="ABC transporter" evidence="8">
    <location>
        <begin position="357"/>
        <end position="592"/>
    </location>
</feature>
<feature type="transmembrane region" description="Helical" evidence="7">
    <location>
        <begin position="150"/>
        <end position="173"/>
    </location>
</feature>
<dbReference type="SUPFAM" id="SSF52540">
    <property type="entry name" value="P-loop containing nucleoside triphosphate hydrolases"/>
    <property type="match status" value="1"/>
</dbReference>
<proteinExistence type="predicted"/>
<keyword evidence="3" id="KW-0547">Nucleotide-binding</keyword>
<dbReference type="InterPro" id="IPR036640">
    <property type="entry name" value="ABC1_TM_sf"/>
</dbReference>
<evidence type="ECO:0000313" key="11">
    <source>
        <dbReference type="Proteomes" id="UP001209083"/>
    </source>
</evidence>
<dbReference type="InterPro" id="IPR027417">
    <property type="entry name" value="P-loop_NTPase"/>
</dbReference>
<dbReference type="GO" id="GO:0005524">
    <property type="term" value="F:ATP binding"/>
    <property type="evidence" value="ECO:0007669"/>
    <property type="project" value="UniProtKB-KW"/>
</dbReference>
<gene>
    <name evidence="10" type="ORF">LWF01_03380</name>
</gene>
<dbReference type="InterPro" id="IPR003439">
    <property type="entry name" value="ABC_transporter-like_ATP-bd"/>
</dbReference>
<dbReference type="Pfam" id="PF00005">
    <property type="entry name" value="ABC_tran"/>
    <property type="match status" value="1"/>
</dbReference>
<keyword evidence="6 7" id="KW-0472">Membrane</keyword>
<keyword evidence="5 7" id="KW-1133">Transmembrane helix</keyword>
<feature type="transmembrane region" description="Helical" evidence="7">
    <location>
        <begin position="76"/>
        <end position="96"/>
    </location>
</feature>
<evidence type="ECO:0000256" key="4">
    <source>
        <dbReference type="ARBA" id="ARBA00022840"/>
    </source>
</evidence>
<evidence type="ECO:0000259" key="9">
    <source>
        <dbReference type="PROSITE" id="PS50929"/>
    </source>
</evidence>